<feature type="transmembrane region" description="Helical" evidence="2">
    <location>
        <begin position="88"/>
        <end position="111"/>
    </location>
</feature>
<dbReference type="Pfam" id="PF03137">
    <property type="entry name" value="OATP"/>
    <property type="match status" value="1"/>
</dbReference>
<dbReference type="EMBL" id="JAEAOA010001897">
    <property type="protein sequence ID" value="KAK3581444.1"/>
    <property type="molecule type" value="Genomic_DNA"/>
</dbReference>
<comment type="caution">
    <text evidence="3">The sequence shown here is derived from an EMBL/GenBank/DDBJ whole genome shotgun (WGS) entry which is preliminary data.</text>
</comment>
<dbReference type="InterPro" id="IPR004156">
    <property type="entry name" value="OATP"/>
</dbReference>
<dbReference type="Proteomes" id="UP001195483">
    <property type="component" value="Unassembled WGS sequence"/>
</dbReference>
<dbReference type="InterPro" id="IPR036259">
    <property type="entry name" value="MFS_trans_sf"/>
</dbReference>
<dbReference type="PANTHER" id="PTHR11388:SF100">
    <property type="entry name" value="SOLUTE CARRIER ORGANIC ANION TRANSPORTER FAMILY MEMBER 4A1"/>
    <property type="match status" value="1"/>
</dbReference>
<gene>
    <name evidence="3" type="ORF">CHS0354_031766</name>
</gene>
<accession>A0AAE0VKN3</accession>
<feature type="transmembrane region" description="Helical" evidence="2">
    <location>
        <begin position="44"/>
        <end position="68"/>
    </location>
</feature>
<dbReference type="AlphaFoldDB" id="A0AAE0VKN3"/>
<dbReference type="GO" id="GO:0016323">
    <property type="term" value="C:basolateral plasma membrane"/>
    <property type="evidence" value="ECO:0007669"/>
    <property type="project" value="TreeGrafter"/>
</dbReference>
<reference evidence="3" key="3">
    <citation type="submission" date="2023-05" db="EMBL/GenBank/DDBJ databases">
        <authorList>
            <person name="Smith C.H."/>
        </authorList>
    </citation>
    <scope>NUCLEOTIDE SEQUENCE</scope>
    <source>
        <strain evidence="3">CHS0354</strain>
        <tissue evidence="3">Mantle</tissue>
    </source>
</reference>
<keyword evidence="2" id="KW-0472">Membrane</keyword>
<evidence type="ECO:0000256" key="1">
    <source>
        <dbReference type="ARBA" id="ARBA00023157"/>
    </source>
</evidence>
<keyword evidence="2" id="KW-0812">Transmembrane</keyword>
<reference evidence="3" key="1">
    <citation type="journal article" date="2021" name="Genome Biol. Evol.">
        <title>A High-Quality Reference Genome for a Parasitic Bivalve with Doubly Uniparental Inheritance (Bivalvia: Unionida).</title>
        <authorList>
            <person name="Smith C.H."/>
        </authorList>
    </citation>
    <scope>NUCLEOTIDE SEQUENCE</scope>
    <source>
        <strain evidence="3">CHS0354</strain>
    </source>
</reference>
<evidence type="ECO:0000313" key="4">
    <source>
        <dbReference type="Proteomes" id="UP001195483"/>
    </source>
</evidence>
<name>A0AAE0VKN3_9BIVA</name>
<dbReference type="GO" id="GO:0015347">
    <property type="term" value="F:sodium-independent organic anion transmembrane transporter activity"/>
    <property type="evidence" value="ECO:0007669"/>
    <property type="project" value="TreeGrafter"/>
</dbReference>
<dbReference type="Gene3D" id="1.20.1250.20">
    <property type="entry name" value="MFS general substrate transporter like domains"/>
    <property type="match status" value="1"/>
</dbReference>
<keyword evidence="2" id="KW-1133">Transmembrane helix</keyword>
<proteinExistence type="predicted"/>
<evidence type="ECO:0000313" key="3">
    <source>
        <dbReference type="EMBL" id="KAK3581444.1"/>
    </source>
</evidence>
<evidence type="ECO:0000256" key="2">
    <source>
        <dbReference type="SAM" id="Phobius"/>
    </source>
</evidence>
<keyword evidence="4" id="KW-1185">Reference proteome</keyword>
<sequence>MDGNGWVWTFLFIAILIQGMAKSPRESLSKTYVDNNSERKKTGFYIGILSTFQLFGPFLGFTLGGLISSLPIDLQETTLTPYDSRWLGAWWLGFFIIGGCCILTSFPICMFPKGNQHPEAQRKSFENENVLKGNQHPEPQDKRSENENEVRESLWRVAKVMYL</sequence>
<protein>
    <submittedName>
        <fullName evidence="3">Uncharacterized protein</fullName>
    </submittedName>
</protein>
<feature type="transmembrane region" description="Helical" evidence="2">
    <location>
        <begin position="6"/>
        <end position="23"/>
    </location>
</feature>
<organism evidence="3 4">
    <name type="scientific">Potamilus streckersoni</name>
    <dbReference type="NCBI Taxonomy" id="2493646"/>
    <lineage>
        <taxon>Eukaryota</taxon>
        <taxon>Metazoa</taxon>
        <taxon>Spiralia</taxon>
        <taxon>Lophotrochozoa</taxon>
        <taxon>Mollusca</taxon>
        <taxon>Bivalvia</taxon>
        <taxon>Autobranchia</taxon>
        <taxon>Heteroconchia</taxon>
        <taxon>Palaeoheterodonta</taxon>
        <taxon>Unionida</taxon>
        <taxon>Unionoidea</taxon>
        <taxon>Unionidae</taxon>
        <taxon>Ambleminae</taxon>
        <taxon>Lampsilini</taxon>
        <taxon>Potamilus</taxon>
    </lineage>
</organism>
<keyword evidence="1" id="KW-1015">Disulfide bond</keyword>
<dbReference type="PANTHER" id="PTHR11388">
    <property type="entry name" value="ORGANIC ANION TRANSPORTER"/>
    <property type="match status" value="1"/>
</dbReference>
<dbReference type="GO" id="GO:0043252">
    <property type="term" value="P:sodium-independent organic anion transport"/>
    <property type="evidence" value="ECO:0007669"/>
    <property type="project" value="TreeGrafter"/>
</dbReference>
<reference evidence="3" key="2">
    <citation type="journal article" date="2021" name="Genome Biol. Evol.">
        <title>Developing a high-quality reference genome for a parasitic bivalve with doubly uniparental inheritance (Bivalvia: Unionida).</title>
        <authorList>
            <person name="Smith C.H."/>
        </authorList>
    </citation>
    <scope>NUCLEOTIDE SEQUENCE</scope>
    <source>
        <strain evidence="3">CHS0354</strain>
        <tissue evidence="3">Mantle</tissue>
    </source>
</reference>
<dbReference type="SUPFAM" id="SSF103473">
    <property type="entry name" value="MFS general substrate transporter"/>
    <property type="match status" value="1"/>
</dbReference>